<sequence>MNPFQYVSSCAERELCHNKLTNEPQHHFEKVSCMSFLSKLFSRGKKSCGTSKRVTERGVVYGSKPITVEESFLLQKTALNHAIQTQINPRIDYFGPHVQNSKCRELSTCRFENKHARTGYILNQRKVKLRNKLRDEDNFDCKRHMNNSYQRQLNSWRTTCPTCQKSFEQNIQLPENEFVSVNQTNPNSLNHNLQPASGCNPTLKHEHSTASVHHSLTDSGIFVSADSSFTEQRVKHEAESPNFSHLPLSTEPPPSPAPTPGLVVPHMYSTTNPTYITAPWTPILVNVNQPYNELGSYEPTVSSGVFPIFNMFQSVETSSSAASLSSSSTASLNTQPTGDDESSQSPSNPYPKDIVFPQSNVETIESERKVDKVCSTSQQHIRLLEQSFCAHTGRNITTLTVAKCVQNLRQNLIILAEAKKVINRQMELLRESYMEMTRGQLSSKSLHSIAASSSISEPKFGRCYSLQALQGSLPDVQHETEFDMLQNLFDLTLKS</sequence>
<organism evidence="2 3">
    <name type="scientific">Clonorchis sinensis</name>
    <name type="common">Chinese liver fluke</name>
    <dbReference type="NCBI Taxonomy" id="79923"/>
    <lineage>
        <taxon>Eukaryota</taxon>
        <taxon>Metazoa</taxon>
        <taxon>Spiralia</taxon>
        <taxon>Lophotrochozoa</taxon>
        <taxon>Platyhelminthes</taxon>
        <taxon>Trematoda</taxon>
        <taxon>Digenea</taxon>
        <taxon>Opisthorchiida</taxon>
        <taxon>Opisthorchiata</taxon>
        <taxon>Opisthorchiidae</taxon>
        <taxon>Clonorchis</taxon>
    </lineage>
</organism>
<evidence type="ECO:0000256" key="1">
    <source>
        <dbReference type="SAM" id="MobiDB-lite"/>
    </source>
</evidence>
<dbReference type="EMBL" id="NIRI02000042">
    <property type="protein sequence ID" value="KAG5449623.1"/>
    <property type="molecule type" value="Genomic_DNA"/>
</dbReference>
<dbReference type="AlphaFoldDB" id="A0A3R7C0R5"/>
<reference evidence="2 3" key="2">
    <citation type="journal article" date="2021" name="Genomics">
        <title>High-quality reference genome for Clonorchis sinensis.</title>
        <authorList>
            <person name="Young N.D."/>
            <person name="Stroehlein A.J."/>
            <person name="Kinkar L."/>
            <person name="Wang T."/>
            <person name="Sohn W.M."/>
            <person name="Chang B.C.H."/>
            <person name="Kaur P."/>
            <person name="Weisz D."/>
            <person name="Dudchenko O."/>
            <person name="Aiden E.L."/>
            <person name="Korhonen P.K."/>
            <person name="Gasser R.B."/>
        </authorList>
    </citation>
    <scope>NUCLEOTIDE SEQUENCE [LARGE SCALE GENOMIC DNA]</scope>
    <source>
        <strain evidence="2">Cs-k2</strain>
    </source>
</reference>
<keyword evidence="3" id="KW-1185">Reference proteome</keyword>
<feature type="region of interest" description="Disordered" evidence="1">
    <location>
        <begin position="326"/>
        <end position="352"/>
    </location>
</feature>
<accession>A0A3R7C0R5</accession>
<reference evidence="2 3" key="1">
    <citation type="journal article" date="2018" name="Biotechnol. Adv.">
        <title>Improved genomic resources and new bioinformatic workflow for the carcinogenic parasite Clonorchis sinensis: Biotechnological implications.</title>
        <authorList>
            <person name="Wang D."/>
            <person name="Korhonen P.K."/>
            <person name="Gasser R.B."/>
            <person name="Young N.D."/>
        </authorList>
    </citation>
    <scope>NUCLEOTIDE SEQUENCE [LARGE SCALE GENOMIC DNA]</scope>
    <source>
        <strain evidence="2">Cs-k2</strain>
    </source>
</reference>
<feature type="region of interest" description="Disordered" evidence="1">
    <location>
        <begin position="236"/>
        <end position="258"/>
    </location>
</feature>
<dbReference type="InParanoid" id="A0A3R7C0R5"/>
<gene>
    <name evidence="2" type="ORF">CSKR_104145</name>
</gene>
<dbReference type="Proteomes" id="UP000286415">
    <property type="component" value="Unassembled WGS sequence"/>
</dbReference>
<comment type="caution">
    <text evidence="2">The sequence shown here is derived from an EMBL/GenBank/DDBJ whole genome shotgun (WGS) entry which is preliminary data.</text>
</comment>
<feature type="compositionally biased region" description="Polar residues" evidence="1">
    <location>
        <begin position="333"/>
        <end position="347"/>
    </location>
</feature>
<proteinExistence type="predicted"/>
<dbReference type="OrthoDB" id="10309620at2759"/>
<protein>
    <submittedName>
        <fullName evidence="2">Uncharacterized protein</fullName>
    </submittedName>
</protein>
<evidence type="ECO:0000313" key="3">
    <source>
        <dbReference type="Proteomes" id="UP000286415"/>
    </source>
</evidence>
<evidence type="ECO:0000313" key="2">
    <source>
        <dbReference type="EMBL" id="KAG5449623.1"/>
    </source>
</evidence>
<name>A0A3R7C0R5_CLOSI</name>